<keyword evidence="2" id="KW-0813">Transport</keyword>
<evidence type="ECO:0000256" key="1">
    <source>
        <dbReference type="ARBA" id="ARBA00005417"/>
    </source>
</evidence>
<feature type="domain" description="ABC transporter" evidence="8">
    <location>
        <begin position="5"/>
        <end position="230"/>
    </location>
</feature>
<dbReference type="InterPro" id="IPR003593">
    <property type="entry name" value="AAA+_ATPase"/>
</dbReference>
<evidence type="ECO:0000256" key="5">
    <source>
        <dbReference type="ARBA" id="ARBA00022840"/>
    </source>
</evidence>
<dbReference type="OrthoDB" id="9809450at2"/>
<evidence type="ECO:0000313" key="10">
    <source>
        <dbReference type="Proteomes" id="UP000002420"/>
    </source>
</evidence>
<evidence type="ECO:0000256" key="4">
    <source>
        <dbReference type="ARBA" id="ARBA00022741"/>
    </source>
</evidence>
<evidence type="ECO:0000256" key="7">
    <source>
        <dbReference type="ARBA" id="ARBA00023136"/>
    </source>
</evidence>
<dbReference type="PROSITE" id="PS00211">
    <property type="entry name" value="ABC_TRANSPORTER_1"/>
    <property type="match status" value="1"/>
</dbReference>
<accession>B3E4H0</accession>
<gene>
    <name evidence="9" type="ordered locus">Glov_0759</name>
</gene>
<dbReference type="HOGENOM" id="CLU_000604_1_22_7"/>
<name>B3E4H0_TRIL1</name>
<dbReference type="PANTHER" id="PTHR24220:SF689">
    <property type="entry name" value="LIPOPROTEIN-RELEASING SYSTEM ATP-BINDING PROTEIN LOLD"/>
    <property type="match status" value="1"/>
</dbReference>
<evidence type="ECO:0000256" key="3">
    <source>
        <dbReference type="ARBA" id="ARBA00022475"/>
    </source>
</evidence>
<proteinExistence type="inferred from homology"/>
<dbReference type="RefSeq" id="WP_012468841.1">
    <property type="nucleotide sequence ID" value="NC_010814.1"/>
</dbReference>
<evidence type="ECO:0000256" key="6">
    <source>
        <dbReference type="ARBA" id="ARBA00022967"/>
    </source>
</evidence>
<dbReference type="GO" id="GO:0005524">
    <property type="term" value="F:ATP binding"/>
    <property type="evidence" value="ECO:0007669"/>
    <property type="project" value="UniProtKB-KW"/>
</dbReference>
<sequence length="230" mass="25271">MSSLLEVTGLCKDYRMGSDSVQVLKGIDLDISAGTTTALVGASGAGKSTLLHILGALDRPSSGTVTYKGQELFTRSDRELADFRSRTIGFVFQFHHLLPEFTALENVMMPALIARRENHLAHQQARTLLTEVGLEHRLNHRPGELSGGEQQRVAIARALVMEPELLLADEPTGNLDAKTSEAIYELLVKIQKQTGISMVVVTHNERIAARMERVVRLLDGLILPCTTEDM</sequence>
<dbReference type="GO" id="GO:0044874">
    <property type="term" value="P:lipoprotein localization to outer membrane"/>
    <property type="evidence" value="ECO:0007669"/>
    <property type="project" value="TreeGrafter"/>
</dbReference>
<dbReference type="EMBL" id="CP001089">
    <property type="protein sequence ID" value="ACD94485.1"/>
    <property type="molecule type" value="Genomic_DNA"/>
</dbReference>
<keyword evidence="3" id="KW-1003">Cell membrane</keyword>
<dbReference type="SMART" id="SM00382">
    <property type="entry name" value="AAA"/>
    <property type="match status" value="1"/>
</dbReference>
<keyword evidence="6" id="KW-1278">Translocase</keyword>
<reference evidence="9 10" key="1">
    <citation type="submission" date="2008-05" db="EMBL/GenBank/DDBJ databases">
        <title>Complete sequence of chromosome of Geobacter lovleyi SZ.</title>
        <authorList>
            <consortium name="US DOE Joint Genome Institute"/>
            <person name="Lucas S."/>
            <person name="Copeland A."/>
            <person name="Lapidus A."/>
            <person name="Glavina del Rio T."/>
            <person name="Dalin E."/>
            <person name="Tice H."/>
            <person name="Bruce D."/>
            <person name="Goodwin L."/>
            <person name="Pitluck S."/>
            <person name="Chertkov O."/>
            <person name="Meincke L."/>
            <person name="Brettin T."/>
            <person name="Detter J.C."/>
            <person name="Han C."/>
            <person name="Tapia R."/>
            <person name="Kuske C.R."/>
            <person name="Schmutz J."/>
            <person name="Larimer F."/>
            <person name="Land M."/>
            <person name="Hauser L."/>
            <person name="Kyrpides N."/>
            <person name="Mikhailova N."/>
            <person name="Sung Y."/>
            <person name="Fletcher K.E."/>
            <person name="Ritalahti K.M."/>
            <person name="Loeffler F.E."/>
            <person name="Richardson P."/>
        </authorList>
    </citation>
    <scope>NUCLEOTIDE SEQUENCE [LARGE SCALE GENOMIC DNA]</scope>
    <source>
        <strain evidence="10">ATCC BAA-1151 / DSM 17278 / SZ</strain>
    </source>
</reference>
<dbReference type="InterPro" id="IPR017871">
    <property type="entry name" value="ABC_transporter-like_CS"/>
</dbReference>
<comment type="similarity">
    <text evidence="1">Belongs to the ABC transporter superfamily.</text>
</comment>
<dbReference type="SUPFAM" id="SSF52540">
    <property type="entry name" value="P-loop containing nucleoside triphosphate hydrolases"/>
    <property type="match status" value="1"/>
</dbReference>
<evidence type="ECO:0000313" key="9">
    <source>
        <dbReference type="EMBL" id="ACD94485.1"/>
    </source>
</evidence>
<dbReference type="GO" id="GO:0022857">
    <property type="term" value="F:transmembrane transporter activity"/>
    <property type="evidence" value="ECO:0007669"/>
    <property type="project" value="TreeGrafter"/>
</dbReference>
<evidence type="ECO:0000256" key="2">
    <source>
        <dbReference type="ARBA" id="ARBA00022448"/>
    </source>
</evidence>
<dbReference type="CDD" id="cd03255">
    <property type="entry name" value="ABC_MJ0796_LolCDE_FtsE"/>
    <property type="match status" value="1"/>
</dbReference>
<dbReference type="STRING" id="398767.Glov_0759"/>
<dbReference type="PANTHER" id="PTHR24220">
    <property type="entry name" value="IMPORT ATP-BINDING PROTEIN"/>
    <property type="match status" value="1"/>
</dbReference>
<organism evidence="9 10">
    <name type="scientific">Trichlorobacter lovleyi (strain ATCC BAA-1151 / DSM 17278 / SZ)</name>
    <name type="common">Geobacter lovleyi</name>
    <dbReference type="NCBI Taxonomy" id="398767"/>
    <lineage>
        <taxon>Bacteria</taxon>
        <taxon>Pseudomonadati</taxon>
        <taxon>Thermodesulfobacteriota</taxon>
        <taxon>Desulfuromonadia</taxon>
        <taxon>Geobacterales</taxon>
        <taxon>Geobacteraceae</taxon>
        <taxon>Trichlorobacter</taxon>
    </lineage>
</organism>
<dbReference type="InterPro" id="IPR017911">
    <property type="entry name" value="MacB-like_ATP-bd"/>
</dbReference>
<dbReference type="GO" id="GO:0005886">
    <property type="term" value="C:plasma membrane"/>
    <property type="evidence" value="ECO:0007669"/>
    <property type="project" value="TreeGrafter"/>
</dbReference>
<dbReference type="GO" id="GO:0016887">
    <property type="term" value="F:ATP hydrolysis activity"/>
    <property type="evidence" value="ECO:0007669"/>
    <property type="project" value="InterPro"/>
</dbReference>
<keyword evidence="7" id="KW-0472">Membrane</keyword>
<protein>
    <submittedName>
        <fullName evidence="9">ABC transporter related</fullName>
    </submittedName>
</protein>
<dbReference type="FunFam" id="3.40.50.300:FF:000230">
    <property type="entry name" value="Lipoprotein-releasing system ATP-binding protein LolD"/>
    <property type="match status" value="1"/>
</dbReference>
<dbReference type="InterPro" id="IPR003439">
    <property type="entry name" value="ABC_transporter-like_ATP-bd"/>
</dbReference>
<dbReference type="InterPro" id="IPR015854">
    <property type="entry name" value="ABC_transpr_LolD-like"/>
</dbReference>
<evidence type="ECO:0000259" key="8">
    <source>
        <dbReference type="PROSITE" id="PS50893"/>
    </source>
</evidence>
<keyword evidence="10" id="KW-1185">Reference proteome</keyword>
<dbReference type="InterPro" id="IPR027417">
    <property type="entry name" value="P-loop_NTPase"/>
</dbReference>
<dbReference type="eggNOG" id="COG1136">
    <property type="taxonomic scope" value="Bacteria"/>
</dbReference>
<dbReference type="Gene3D" id="3.40.50.300">
    <property type="entry name" value="P-loop containing nucleotide triphosphate hydrolases"/>
    <property type="match status" value="1"/>
</dbReference>
<keyword evidence="4" id="KW-0547">Nucleotide-binding</keyword>
<dbReference type="Pfam" id="PF00005">
    <property type="entry name" value="ABC_tran"/>
    <property type="match status" value="1"/>
</dbReference>
<dbReference type="KEGG" id="glo:Glov_0759"/>
<dbReference type="PROSITE" id="PS50893">
    <property type="entry name" value="ABC_TRANSPORTER_2"/>
    <property type="match status" value="1"/>
</dbReference>
<keyword evidence="5" id="KW-0067">ATP-binding</keyword>
<dbReference type="GO" id="GO:0089705">
    <property type="term" value="P:protein localization to outer membrane"/>
    <property type="evidence" value="ECO:0007669"/>
    <property type="project" value="TreeGrafter"/>
</dbReference>
<dbReference type="AlphaFoldDB" id="B3E4H0"/>
<dbReference type="Proteomes" id="UP000002420">
    <property type="component" value="Chromosome"/>
</dbReference>